<keyword evidence="13" id="KW-0594">Phospholipid biosynthesis</keyword>
<dbReference type="EMBL" id="CP036278">
    <property type="protein sequence ID" value="QDU54515.1"/>
    <property type="molecule type" value="Genomic_DNA"/>
</dbReference>
<dbReference type="GO" id="GO:0008654">
    <property type="term" value="P:phospholipid biosynthetic process"/>
    <property type="evidence" value="ECO:0007669"/>
    <property type="project" value="UniProtKB-KW"/>
</dbReference>
<dbReference type="PANTHER" id="PTHR34299">
    <property type="entry name" value="DIACYLGLYCEROL KINASE"/>
    <property type="match status" value="1"/>
</dbReference>
<feature type="binding site" evidence="16">
    <location>
        <position position="108"/>
    </location>
    <ligand>
        <name>substrate</name>
    </ligand>
</feature>
<keyword evidence="18" id="KW-0460">Magnesium</keyword>
<proteinExistence type="inferred from homology"/>
<evidence type="ECO:0000256" key="9">
    <source>
        <dbReference type="ARBA" id="ARBA00022840"/>
    </source>
</evidence>
<feature type="binding site" evidence="18">
    <location>
        <position position="38"/>
    </location>
    <ligand>
        <name>a divalent metal cation</name>
        <dbReference type="ChEBI" id="CHEBI:60240"/>
    </ligand>
</feature>
<evidence type="ECO:0000256" key="17">
    <source>
        <dbReference type="PIRSR" id="PIRSR600829-3"/>
    </source>
</evidence>
<keyword evidence="18" id="KW-0479">Metal-binding</keyword>
<accession>A0A518AIF0</accession>
<evidence type="ECO:0000256" key="11">
    <source>
        <dbReference type="ARBA" id="ARBA00023098"/>
    </source>
</evidence>
<reference evidence="20 21" key="1">
    <citation type="submission" date="2019-02" db="EMBL/GenBank/DDBJ databases">
        <title>Deep-cultivation of Planctomycetes and their phenomic and genomic characterization uncovers novel biology.</title>
        <authorList>
            <person name="Wiegand S."/>
            <person name="Jogler M."/>
            <person name="Boedeker C."/>
            <person name="Pinto D."/>
            <person name="Vollmers J."/>
            <person name="Rivas-Marin E."/>
            <person name="Kohn T."/>
            <person name="Peeters S.H."/>
            <person name="Heuer A."/>
            <person name="Rast P."/>
            <person name="Oberbeckmann S."/>
            <person name="Bunk B."/>
            <person name="Jeske O."/>
            <person name="Meyerdierks A."/>
            <person name="Storesund J.E."/>
            <person name="Kallscheuer N."/>
            <person name="Luecker S."/>
            <person name="Lage O.M."/>
            <person name="Pohl T."/>
            <person name="Merkel B.J."/>
            <person name="Hornburger P."/>
            <person name="Mueller R.-W."/>
            <person name="Bruemmer F."/>
            <person name="Labrenz M."/>
            <person name="Spormann A.M."/>
            <person name="Op den Camp H."/>
            <person name="Overmann J."/>
            <person name="Amann R."/>
            <person name="Jetten M.S.M."/>
            <person name="Mascher T."/>
            <person name="Medema M.H."/>
            <person name="Devos D.P."/>
            <person name="Kaster A.-K."/>
            <person name="Ovreas L."/>
            <person name="Rohde M."/>
            <person name="Galperin M.Y."/>
            <person name="Jogler C."/>
        </authorList>
    </citation>
    <scope>NUCLEOTIDE SEQUENCE [LARGE SCALE GENOMIC DNA]</scope>
    <source>
        <strain evidence="20 21">Pan181</strain>
    </source>
</reference>
<dbReference type="GO" id="GO:0005886">
    <property type="term" value="C:plasma membrane"/>
    <property type="evidence" value="ECO:0007669"/>
    <property type="project" value="UniProtKB-SubCell"/>
</dbReference>
<keyword evidence="10 19" id="KW-1133">Transmembrane helix</keyword>
<comment type="cofactor">
    <cofactor evidence="18">
        <name>Mg(2+)</name>
        <dbReference type="ChEBI" id="CHEBI:18420"/>
    </cofactor>
    <text evidence="18">Mn(2+), Zn(2+), Cd(2+) and Co(2+) support activity to lesser extents.</text>
</comment>
<evidence type="ECO:0000313" key="21">
    <source>
        <dbReference type="Proteomes" id="UP000315750"/>
    </source>
</evidence>
<feature type="transmembrane region" description="Helical" evidence="19">
    <location>
        <begin position="41"/>
        <end position="60"/>
    </location>
</feature>
<feature type="binding site" evidence="17">
    <location>
        <position position="86"/>
    </location>
    <ligand>
        <name>ATP</name>
        <dbReference type="ChEBI" id="CHEBI:30616"/>
    </ligand>
</feature>
<feature type="binding site" evidence="17">
    <location>
        <begin position="95"/>
        <end position="97"/>
    </location>
    <ligand>
        <name>ATP</name>
        <dbReference type="ChEBI" id="CHEBI:30616"/>
    </ligand>
</feature>
<feature type="active site" description="Proton acceptor" evidence="15">
    <location>
        <position position="79"/>
    </location>
</feature>
<keyword evidence="12 19" id="KW-0472">Membrane</keyword>
<evidence type="ECO:0000256" key="3">
    <source>
        <dbReference type="ARBA" id="ARBA00022475"/>
    </source>
</evidence>
<evidence type="ECO:0000256" key="12">
    <source>
        <dbReference type="ARBA" id="ARBA00023136"/>
    </source>
</evidence>
<keyword evidence="7 17" id="KW-0547">Nucleotide-binding</keyword>
<dbReference type="InterPro" id="IPR036945">
    <property type="entry name" value="DAGK_sf"/>
</dbReference>
<feature type="binding site" evidence="16">
    <location>
        <position position="79"/>
    </location>
    <ligand>
        <name>substrate</name>
    </ligand>
</feature>
<dbReference type="Gene3D" id="1.10.287.3610">
    <property type="match status" value="1"/>
</dbReference>
<name>A0A518AIF0_9BACT</name>
<keyword evidence="21" id="KW-1185">Reference proteome</keyword>
<evidence type="ECO:0000256" key="13">
    <source>
        <dbReference type="ARBA" id="ARBA00023209"/>
    </source>
</evidence>
<keyword evidence="11" id="KW-0443">Lipid metabolism</keyword>
<feature type="transmembrane region" description="Helical" evidence="19">
    <location>
        <begin position="106"/>
        <end position="132"/>
    </location>
</feature>
<dbReference type="KEGG" id="amuc:Pan181_06970"/>
<evidence type="ECO:0000256" key="1">
    <source>
        <dbReference type="ARBA" id="ARBA00004651"/>
    </source>
</evidence>
<evidence type="ECO:0000256" key="18">
    <source>
        <dbReference type="PIRSR" id="PIRSR600829-4"/>
    </source>
</evidence>
<dbReference type="OrthoDB" id="290917at2"/>
<dbReference type="GO" id="GO:0005524">
    <property type="term" value="F:ATP binding"/>
    <property type="evidence" value="ECO:0007669"/>
    <property type="project" value="UniProtKB-KW"/>
</dbReference>
<feature type="binding site" evidence="18">
    <location>
        <position position="86"/>
    </location>
    <ligand>
        <name>a divalent metal cation</name>
        <dbReference type="ChEBI" id="CHEBI:60240"/>
    </ligand>
</feature>
<dbReference type="GO" id="GO:0036433">
    <property type="term" value="F:di-trans, poly-cis-undecaprenol kinase activity"/>
    <property type="evidence" value="ECO:0007669"/>
    <property type="project" value="UniProtKB-EC"/>
</dbReference>
<keyword evidence="9 17" id="KW-0067">ATP-binding</keyword>
<dbReference type="PANTHER" id="PTHR34299:SF1">
    <property type="entry name" value="DIACYLGLYCEROL KINASE"/>
    <property type="match status" value="1"/>
</dbReference>
<dbReference type="EC" id="2.7.1.66" evidence="20"/>
<keyword evidence="5 20" id="KW-0808">Transferase</keyword>
<dbReference type="AlphaFoldDB" id="A0A518AIF0"/>
<protein>
    <submittedName>
        <fullName evidence="20">Undecaprenol kinase</fullName>
        <ecNumber evidence="20">2.7.1.66</ecNumber>
    </submittedName>
</protein>
<dbReference type="GO" id="GO:0046872">
    <property type="term" value="F:metal ion binding"/>
    <property type="evidence" value="ECO:0007669"/>
    <property type="project" value="UniProtKB-KW"/>
</dbReference>
<dbReference type="InterPro" id="IPR033717">
    <property type="entry name" value="UDPK"/>
</dbReference>
<keyword evidence="14" id="KW-1208">Phospholipid metabolism</keyword>
<comment type="subcellular location">
    <subcellularLocation>
        <location evidence="1">Cell membrane</location>
        <topology evidence="1">Multi-pass membrane protein</topology>
    </subcellularLocation>
</comment>
<dbReference type="RefSeq" id="WP_145245484.1">
    <property type="nucleotide sequence ID" value="NZ_CP036278.1"/>
</dbReference>
<keyword evidence="3" id="KW-1003">Cell membrane</keyword>
<feature type="binding site" evidence="17">
    <location>
        <position position="38"/>
    </location>
    <ligand>
        <name>ATP</name>
        <dbReference type="ChEBI" id="CHEBI:30616"/>
    </ligand>
</feature>
<dbReference type="Proteomes" id="UP000315750">
    <property type="component" value="Chromosome"/>
</dbReference>
<evidence type="ECO:0000256" key="14">
    <source>
        <dbReference type="ARBA" id="ARBA00023264"/>
    </source>
</evidence>
<gene>
    <name evidence="20" type="primary">dgkA</name>
    <name evidence="20" type="ORF">Pan181_06970</name>
</gene>
<organism evidence="20 21">
    <name type="scientific">Aeoliella mucimassa</name>
    <dbReference type="NCBI Taxonomy" id="2527972"/>
    <lineage>
        <taxon>Bacteria</taxon>
        <taxon>Pseudomonadati</taxon>
        <taxon>Planctomycetota</taxon>
        <taxon>Planctomycetia</taxon>
        <taxon>Pirellulales</taxon>
        <taxon>Lacipirellulaceae</taxon>
        <taxon>Aeoliella</taxon>
    </lineage>
</organism>
<evidence type="ECO:0000256" key="5">
    <source>
        <dbReference type="ARBA" id="ARBA00022679"/>
    </source>
</evidence>
<comment type="similarity">
    <text evidence="2">Belongs to the bacterial diacylglycerol kinase family.</text>
</comment>
<dbReference type="Pfam" id="PF01219">
    <property type="entry name" value="DAGK_prokar"/>
    <property type="match status" value="1"/>
</dbReference>
<feature type="transmembrane region" description="Helical" evidence="19">
    <location>
        <begin position="66"/>
        <end position="85"/>
    </location>
</feature>
<keyword evidence="4" id="KW-0444">Lipid biosynthesis</keyword>
<keyword evidence="8 20" id="KW-0418">Kinase</keyword>
<evidence type="ECO:0000256" key="7">
    <source>
        <dbReference type="ARBA" id="ARBA00022741"/>
    </source>
</evidence>
<evidence type="ECO:0000256" key="8">
    <source>
        <dbReference type="ARBA" id="ARBA00022777"/>
    </source>
</evidence>
<evidence type="ECO:0000256" key="6">
    <source>
        <dbReference type="ARBA" id="ARBA00022692"/>
    </source>
</evidence>
<sequence length="133" mass="14390">MKANHGKTDRTNRPSIVGRWTSKFACAFRGLRAATWREDSFHVHLPAAVVVCGVAVWLGISKTEWLALVLCITMVLTAELMNTAIEHLSRAITQEEHPEIRDALDVASGAVLVASLGAGVIGVIILICHLPIL</sequence>
<evidence type="ECO:0000256" key="2">
    <source>
        <dbReference type="ARBA" id="ARBA00005967"/>
    </source>
</evidence>
<dbReference type="InterPro" id="IPR000829">
    <property type="entry name" value="DAGK"/>
</dbReference>
<evidence type="ECO:0000313" key="20">
    <source>
        <dbReference type="EMBL" id="QDU54515.1"/>
    </source>
</evidence>
<evidence type="ECO:0000256" key="16">
    <source>
        <dbReference type="PIRSR" id="PIRSR600829-2"/>
    </source>
</evidence>
<evidence type="ECO:0000256" key="10">
    <source>
        <dbReference type="ARBA" id="ARBA00022989"/>
    </source>
</evidence>
<evidence type="ECO:0000256" key="15">
    <source>
        <dbReference type="PIRSR" id="PIRSR600829-1"/>
    </source>
</evidence>
<keyword evidence="6 19" id="KW-0812">Transmembrane</keyword>
<evidence type="ECO:0000256" key="19">
    <source>
        <dbReference type="SAM" id="Phobius"/>
    </source>
</evidence>
<dbReference type="CDD" id="cd14265">
    <property type="entry name" value="UDPK_IM_like"/>
    <property type="match status" value="1"/>
</dbReference>
<evidence type="ECO:0000256" key="4">
    <source>
        <dbReference type="ARBA" id="ARBA00022516"/>
    </source>
</evidence>